<dbReference type="AlphaFoldDB" id="A0A840CDS2"/>
<accession>A0A840CDS2</accession>
<evidence type="ECO:0000256" key="3">
    <source>
        <dbReference type="ARBA" id="ARBA00024227"/>
    </source>
</evidence>
<evidence type="ECO:0000256" key="1">
    <source>
        <dbReference type="ARBA" id="ARBA00022598"/>
    </source>
</evidence>
<dbReference type="InterPro" id="IPR045864">
    <property type="entry name" value="aa-tRNA-synth_II/BPL/LPL"/>
</dbReference>
<gene>
    <name evidence="6" type="ORF">GGR17_000168</name>
</gene>
<comment type="caution">
    <text evidence="6">The sequence shown here is derived from an EMBL/GenBank/DDBJ whole genome shotgun (WGS) entry which is preliminary data.</text>
</comment>
<evidence type="ECO:0000256" key="2">
    <source>
        <dbReference type="ARBA" id="ARBA00023267"/>
    </source>
</evidence>
<keyword evidence="1 6" id="KW-0436">Ligase</keyword>
<dbReference type="InterPro" id="IPR003142">
    <property type="entry name" value="BPL_C"/>
</dbReference>
<dbReference type="InterPro" id="IPR004143">
    <property type="entry name" value="BPL_LPL_catalytic"/>
</dbReference>
<dbReference type="NCBIfam" id="TIGR00121">
    <property type="entry name" value="birA_ligase"/>
    <property type="match status" value="1"/>
</dbReference>
<protein>
    <recommendedName>
        <fullName evidence="3">biotin--[biotin carboxyl-carrier protein] ligase</fullName>
        <ecNumber evidence="3">6.3.4.15</ecNumber>
    </recommendedName>
</protein>
<dbReference type="Gene3D" id="3.30.930.10">
    <property type="entry name" value="Bira Bifunctional Protein, Domain 2"/>
    <property type="match status" value="1"/>
</dbReference>
<evidence type="ECO:0000259" key="5">
    <source>
        <dbReference type="PROSITE" id="PS51733"/>
    </source>
</evidence>
<evidence type="ECO:0000256" key="4">
    <source>
        <dbReference type="ARBA" id="ARBA00047846"/>
    </source>
</evidence>
<keyword evidence="7" id="KW-1185">Reference proteome</keyword>
<organism evidence="6 7">
    <name type="scientific">Actibacterium naphthalenivorans</name>
    <dbReference type="NCBI Taxonomy" id="1614693"/>
    <lineage>
        <taxon>Bacteria</taxon>
        <taxon>Pseudomonadati</taxon>
        <taxon>Pseudomonadota</taxon>
        <taxon>Alphaproteobacteria</taxon>
        <taxon>Rhodobacterales</taxon>
        <taxon>Roseobacteraceae</taxon>
        <taxon>Actibacterium</taxon>
    </lineage>
</organism>
<keyword evidence="2" id="KW-0092">Biotin</keyword>
<dbReference type="Pfam" id="PF02237">
    <property type="entry name" value="BPL_C"/>
    <property type="match status" value="1"/>
</dbReference>
<dbReference type="Gene3D" id="2.30.30.100">
    <property type="match status" value="1"/>
</dbReference>
<evidence type="ECO:0000313" key="6">
    <source>
        <dbReference type="EMBL" id="MBB4020377.1"/>
    </source>
</evidence>
<dbReference type="RefSeq" id="WP_255353400.1">
    <property type="nucleotide sequence ID" value="NZ_JACIEQ010000001.1"/>
</dbReference>
<dbReference type="SUPFAM" id="SSF55681">
    <property type="entry name" value="Class II aaRS and biotin synthetases"/>
    <property type="match status" value="1"/>
</dbReference>
<dbReference type="GO" id="GO:0005737">
    <property type="term" value="C:cytoplasm"/>
    <property type="evidence" value="ECO:0007669"/>
    <property type="project" value="TreeGrafter"/>
</dbReference>
<feature type="domain" description="BPL/LPL catalytic" evidence="5">
    <location>
        <begin position="11"/>
        <end position="192"/>
    </location>
</feature>
<evidence type="ECO:0000313" key="7">
    <source>
        <dbReference type="Proteomes" id="UP000585681"/>
    </source>
</evidence>
<dbReference type="Proteomes" id="UP000585681">
    <property type="component" value="Unassembled WGS sequence"/>
</dbReference>
<dbReference type="EC" id="6.3.4.15" evidence="3"/>
<dbReference type="PANTHER" id="PTHR12835:SF5">
    <property type="entry name" value="BIOTIN--PROTEIN LIGASE"/>
    <property type="match status" value="1"/>
</dbReference>
<dbReference type="PROSITE" id="PS51733">
    <property type="entry name" value="BPL_LPL_CATALYTIC"/>
    <property type="match status" value="1"/>
</dbReference>
<dbReference type="EMBL" id="JACIEQ010000001">
    <property type="protein sequence ID" value="MBB4020377.1"/>
    <property type="molecule type" value="Genomic_DNA"/>
</dbReference>
<dbReference type="GO" id="GO:0004077">
    <property type="term" value="F:biotin--[biotin carboxyl-carrier protein] ligase activity"/>
    <property type="evidence" value="ECO:0007669"/>
    <property type="project" value="UniProtKB-EC"/>
</dbReference>
<comment type="catalytic activity">
    <reaction evidence="4">
        <text>biotin + L-lysyl-[protein] + ATP = N(6)-biotinyl-L-lysyl-[protein] + AMP + diphosphate + H(+)</text>
        <dbReference type="Rhea" id="RHEA:11756"/>
        <dbReference type="Rhea" id="RHEA-COMP:9752"/>
        <dbReference type="Rhea" id="RHEA-COMP:10505"/>
        <dbReference type="ChEBI" id="CHEBI:15378"/>
        <dbReference type="ChEBI" id="CHEBI:29969"/>
        <dbReference type="ChEBI" id="CHEBI:30616"/>
        <dbReference type="ChEBI" id="CHEBI:33019"/>
        <dbReference type="ChEBI" id="CHEBI:57586"/>
        <dbReference type="ChEBI" id="CHEBI:83144"/>
        <dbReference type="ChEBI" id="CHEBI:456215"/>
        <dbReference type="EC" id="6.3.4.15"/>
    </reaction>
</comment>
<name>A0A840CDS2_9RHOB</name>
<dbReference type="Pfam" id="PF03099">
    <property type="entry name" value="BPL_LplA_LipB"/>
    <property type="match status" value="1"/>
</dbReference>
<reference evidence="6 7" key="1">
    <citation type="submission" date="2020-08" db="EMBL/GenBank/DDBJ databases">
        <title>Genomic Encyclopedia of Type Strains, Phase IV (KMG-IV): sequencing the most valuable type-strain genomes for metagenomic binning, comparative biology and taxonomic classification.</title>
        <authorList>
            <person name="Goeker M."/>
        </authorList>
    </citation>
    <scope>NUCLEOTIDE SEQUENCE [LARGE SCALE GENOMIC DNA]</scope>
    <source>
        <strain evidence="6 7">DSM 105040</strain>
    </source>
</reference>
<dbReference type="CDD" id="cd16442">
    <property type="entry name" value="BPL"/>
    <property type="match status" value="1"/>
</dbReference>
<dbReference type="PANTHER" id="PTHR12835">
    <property type="entry name" value="BIOTIN PROTEIN LIGASE"/>
    <property type="match status" value="1"/>
</dbReference>
<proteinExistence type="predicted"/>
<dbReference type="InterPro" id="IPR004408">
    <property type="entry name" value="Biotin_CoA_COase_ligase"/>
</dbReference>
<sequence>MSTDIDSTGWPDGYDRIILDEVDSTMAEAARRAPSLAGPTWILARRQTAARGRRGRAWANPEGNFAATLVMQPNGPADQAALRSFVASLALYDTLRKVVDARQLALKWPNDVLLAGGKVAGILLEAQGAGGAADRLSIGIGINLISAPAPVEVEPGAVPPVALADYSQAKLPAQGVLFELACAFAEWETRFGQFGFDPVRRMWLSKAARLGEVITARTGREDVTGTFETVDEAGNLILKTAQGRRAIAAADIYF</sequence>